<reference evidence="1" key="2">
    <citation type="journal article" date="2007" name="Science">
        <title>Draft genome sequence of the sexually transmitted pathogen Trichomonas vaginalis.</title>
        <authorList>
            <person name="Carlton J.M."/>
            <person name="Hirt R.P."/>
            <person name="Silva J.C."/>
            <person name="Delcher A.L."/>
            <person name="Schatz M."/>
            <person name="Zhao Q."/>
            <person name="Wortman J.R."/>
            <person name="Bidwell S.L."/>
            <person name="Alsmark U.C.M."/>
            <person name="Besteiro S."/>
            <person name="Sicheritz-Ponten T."/>
            <person name="Noel C.J."/>
            <person name="Dacks J.B."/>
            <person name="Foster P.G."/>
            <person name="Simillion C."/>
            <person name="Van de Peer Y."/>
            <person name="Miranda-Saavedra D."/>
            <person name="Barton G.J."/>
            <person name="Westrop G.D."/>
            <person name="Mueller S."/>
            <person name="Dessi D."/>
            <person name="Fiori P.L."/>
            <person name="Ren Q."/>
            <person name="Paulsen I."/>
            <person name="Zhang H."/>
            <person name="Bastida-Corcuera F.D."/>
            <person name="Simoes-Barbosa A."/>
            <person name="Brown M.T."/>
            <person name="Hayes R.D."/>
            <person name="Mukherjee M."/>
            <person name="Okumura C.Y."/>
            <person name="Schneider R."/>
            <person name="Smith A.J."/>
            <person name="Vanacova S."/>
            <person name="Villalvazo M."/>
            <person name="Haas B.J."/>
            <person name="Pertea M."/>
            <person name="Feldblyum T.V."/>
            <person name="Utterback T.R."/>
            <person name="Shu C.L."/>
            <person name="Osoegawa K."/>
            <person name="de Jong P.J."/>
            <person name="Hrdy I."/>
            <person name="Horvathova L."/>
            <person name="Zubacova Z."/>
            <person name="Dolezal P."/>
            <person name="Malik S.B."/>
            <person name="Logsdon J.M. Jr."/>
            <person name="Henze K."/>
            <person name="Gupta A."/>
            <person name="Wang C.C."/>
            <person name="Dunne R.L."/>
            <person name="Upcroft J.A."/>
            <person name="Upcroft P."/>
            <person name="White O."/>
            <person name="Salzberg S.L."/>
            <person name="Tang P."/>
            <person name="Chiu C.-H."/>
            <person name="Lee Y.-S."/>
            <person name="Embley T.M."/>
            <person name="Coombs G.H."/>
            <person name="Mottram J.C."/>
            <person name="Tachezy J."/>
            <person name="Fraser-Liggett C.M."/>
            <person name="Johnson P.J."/>
        </authorList>
    </citation>
    <scope>NUCLEOTIDE SEQUENCE [LARGE SCALE GENOMIC DNA]</scope>
    <source>
        <strain evidence="1">G3</strain>
    </source>
</reference>
<accession>A2DVV8</accession>
<dbReference type="InParanoid" id="A2DVV8"/>
<keyword evidence="2" id="KW-1185">Reference proteome</keyword>
<evidence type="ECO:0000313" key="1">
    <source>
        <dbReference type="EMBL" id="EAY15403.1"/>
    </source>
</evidence>
<evidence type="ECO:0000313" key="2">
    <source>
        <dbReference type="Proteomes" id="UP000001542"/>
    </source>
</evidence>
<sequence>MLSLLITIAHSYSVSSTGYHYVNISSSGTEITFNLESVSDYDYYLVFVDSPIYLIIDDTVLSNRVYKLQSTYGTYTIASTTGESAEFGAFLIAKTYDFLEFWIKPASESYTMTQDTYSTTQDCYLIILDSNTFNVYLTKNGDSNDVYYSVSGGKPNTLLTSSGLYNNKAVTLNYKQNKQTTASQTYSILSYYLNTIYNYQLYDDSKPKRTFSTGTTIGYFPSPMSGGTSSGSSISLGLNSFSISTSTTYSIPVSTLLVFTKSDSISGEAICGSESLSILGSSGIKAIAFLNKGTLMLTSTSGTKTCNFIAYDYSHKVYYCNHVTIISGTVKYTVSVGGSDTYCVVSAFSDGHLDIDSDGQTHFSFGVDKTLVYDKTESDQHITNPVITYVRREKHMPTRSSLN</sequence>
<proteinExistence type="predicted"/>
<gene>
    <name evidence="1" type="ORF">TVAG_252160</name>
</gene>
<dbReference type="EMBL" id="DS113256">
    <property type="protein sequence ID" value="EAY15403.1"/>
    <property type="molecule type" value="Genomic_DNA"/>
</dbReference>
<reference evidence="1" key="1">
    <citation type="submission" date="2006-10" db="EMBL/GenBank/DDBJ databases">
        <authorList>
            <person name="Amadeo P."/>
            <person name="Zhao Q."/>
            <person name="Wortman J."/>
            <person name="Fraser-Liggett C."/>
            <person name="Carlton J."/>
        </authorList>
    </citation>
    <scope>NUCLEOTIDE SEQUENCE</scope>
    <source>
        <strain evidence="1">G3</strain>
    </source>
</reference>
<name>A2DVV8_TRIV3</name>
<dbReference type="RefSeq" id="XP_001327626.1">
    <property type="nucleotide sequence ID" value="XM_001327591.1"/>
</dbReference>
<protein>
    <submittedName>
        <fullName evidence="1">Uncharacterized protein</fullName>
    </submittedName>
</protein>
<dbReference type="VEuPathDB" id="TrichDB:TVAGG3_0846240"/>
<organism evidence="1 2">
    <name type="scientific">Trichomonas vaginalis (strain ATCC PRA-98 / G3)</name>
    <dbReference type="NCBI Taxonomy" id="412133"/>
    <lineage>
        <taxon>Eukaryota</taxon>
        <taxon>Metamonada</taxon>
        <taxon>Parabasalia</taxon>
        <taxon>Trichomonadida</taxon>
        <taxon>Trichomonadidae</taxon>
        <taxon>Trichomonas</taxon>
    </lineage>
</organism>
<dbReference type="VEuPathDB" id="TrichDB:TVAG_252160"/>
<dbReference type="AlphaFoldDB" id="A2DVV8"/>
<dbReference type="Proteomes" id="UP000001542">
    <property type="component" value="Unassembled WGS sequence"/>
</dbReference>
<dbReference type="KEGG" id="tva:4773424"/>